<reference evidence="1 2" key="1">
    <citation type="submission" date="2024-09" db="EMBL/GenBank/DDBJ databases">
        <title>Rethinking Asexuality: The Enigmatic Case of Functional Sexual Genes in Lepraria (Stereocaulaceae).</title>
        <authorList>
            <person name="Doellman M."/>
            <person name="Sun Y."/>
            <person name="Barcenas-Pena A."/>
            <person name="Lumbsch H.T."/>
            <person name="Grewe F."/>
        </authorList>
    </citation>
    <scope>NUCLEOTIDE SEQUENCE [LARGE SCALE GENOMIC DNA]</scope>
    <source>
        <strain evidence="1 2">Grewe 0041</strain>
    </source>
</reference>
<name>A0ABR4BL48_9LECA</name>
<proteinExistence type="predicted"/>
<dbReference type="Gene3D" id="3.40.50.1110">
    <property type="entry name" value="SGNH hydrolase"/>
    <property type="match status" value="1"/>
</dbReference>
<protein>
    <submittedName>
        <fullName evidence="1">Uncharacterized protein</fullName>
    </submittedName>
</protein>
<dbReference type="Proteomes" id="UP001590951">
    <property type="component" value="Unassembled WGS sequence"/>
</dbReference>
<evidence type="ECO:0000313" key="2">
    <source>
        <dbReference type="Proteomes" id="UP001590951"/>
    </source>
</evidence>
<keyword evidence="2" id="KW-1185">Reference proteome</keyword>
<sequence length="364" mass="41034">MLAYPKQLHRSRYSFFIRKLWTITFGKYSFFEMETMYNRFGRQERERSDPAMINNNEGDVSSSPNISFLSLLHDLSIQSFTCFSFSPPNMAFNKNSFVLLASFWLAYSQAPNNLQPGCLPVPSLPETFPANRNLGRTEHHCCKRSRTLLVCHVSLGMPPNSGVAGRMSSIFSLLAIHTQARTSPSTENNPIRPTHWKIPPTRLHPGLQSTLRRSHPSVVQFGFGETVQSFQQQVEDEFLPTYVNNSKVPWTPSNSLFSILVSTTLQIQSRQRAVAAGARKFLFLNVPPVDRSPGTLETSASSQAAEAVDTRLGWLVSSLAKRHPDTTLFLFDTNWLSIRVLDNPQQFVETAGYLNATEYCPTYA</sequence>
<accession>A0ABR4BL48</accession>
<comment type="caution">
    <text evidence="1">The sequence shown here is derived from an EMBL/GenBank/DDBJ whole genome shotgun (WGS) entry which is preliminary data.</text>
</comment>
<evidence type="ECO:0000313" key="1">
    <source>
        <dbReference type="EMBL" id="KAL2058528.1"/>
    </source>
</evidence>
<dbReference type="EMBL" id="JBHFEH010000002">
    <property type="protein sequence ID" value="KAL2058528.1"/>
    <property type="molecule type" value="Genomic_DNA"/>
</dbReference>
<dbReference type="InterPro" id="IPR036514">
    <property type="entry name" value="SGNH_hydro_sf"/>
</dbReference>
<gene>
    <name evidence="1" type="ORF">ABVK25_001256</name>
</gene>
<organism evidence="1 2">
    <name type="scientific">Lepraria finkii</name>
    <dbReference type="NCBI Taxonomy" id="1340010"/>
    <lineage>
        <taxon>Eukaryota</taxon>
        <taxon>Fungi</taxon>
        <taxon>Dikarya</taxon>
        <taxon>Ascomycota</taxon>
        <taxon>Pezizomycotina</taxon>
        <taxon>Lecanoromycetes</taxon>
        <taxon>OSLEUM clade</taxon>
        <taxon>Lecanoromycetidae</taxon>
        <taxon>Lecanorales</taxon>
        <taxon>Lecanorineae</taxon>
        <taxon>Stereocaulaceae</taxon>
        <taxon>Lepraria</taxon>
    </lineage>
</organism>